<name>A0A8S4QYP8_9NEOP</name>
<accession>A0A8S4QYP8</accession>
<dbReference type="OrthoDB" id="407509at2759"/>
<protein>
    <submittedName>
        <fullName evidence="1">Jg17697 protein</fullName>
    </submittedName>
</protein>
<organism evidence="1 2">
    <name type="scientific">Pararge aegeria aegeria</name>
    <dbReference type="NCBI Taxonomy" id="348720"/>
    <lineage>
        <taxon>Eukaryota</taxon>
        <taxon>Metazoa</taxon>
        <taxon>Ecdysozoa</taxon>
        <taxon>Arthropoda</taxon>
        <taxon>Hexapoda</taxon>
        <taxon>Insecta</taxon>
        <taxon>Pterygota</taxon>
        <taxon>Neoptera</taxon>
        <taxon>Endopterygota</taxon>
        <taxon>Lepidoptera</taxon>
        <taxon>Glossata</taxon>
        <taxon>Ditrysia</taxon>
        <taxon>Papilionoidea</taxon>
        <taxon>Nymphalidae</taxon>
        <taxon>Satyrinae</taxon>
        <taxon>Satyrini</taxon>
        <taxon>Parargina</taxon>
        <taxon>Pararge</taxon>
    </lineage>
</organism>
<comment type="caution">
    <text evidence="1">The sequence shown here is derived from an EMBL/GenBank/DDBJ whole genome shotgun (WGS) entry which is preliminary data.</text>
</comment>
<dbReference type="EMBL" id="CAKXAJ010022891">
    <property type="protein sequence ID" value="CAH2227326.1"/>
    <property type="molecule type" value="Genomic_DNA"/>
</dbReference>
<proteinExistence type="predicted"/>
<dbReference type="AlphaFoldDB" id="A0A8S4QYP8"/>
<evidence type="ECO:0000313" key="2">
    <source>
        <dbReference type="Proteomes" id="UP000838756"/>
    </source>
</evidence>
<dbReference type="PANTHER" id="PTHR47027">
    <property type="entry name" value="REVERSE TRANSCRIPTASE DOMAIN-CONTAINING PROTEIN"/>
    <property type="match status" value="1"/>
</dbReference>
<keyword evidence="2" id="KW-1185">Reference proteome</keyword>
<evidence type="ECO:0000313" key="1">
    <source>
        <dbReference type="EMBL" id="CAH2227326.1"/>
    </source>
</evidence>
<reference evidence="1" key="1">
    <citation type="submission" date="2022-03" db="EMBL/GenBank/DDBJ databases">
        <authorList>
            <person name="Lindestad O."/>
        </authorList>
    </citation>
    <scope>NUCLEOTIDE SEQUENCE</scope>
</reference>
<dbReference type="Proteomes" id="UP000838756">
    <property type="component" value="Unassembled WGS sequence"/>
</dbReference>
<dbReference type="PANTHER" id="PTHR47027:SF20">
    <property type="entry name" value="REVERSE TRANSCRIPTASE-LIKE PROTEIN WITH RNA-DIRECTED DNA POLYMERASE DOMAIN"/>
    <property type="match status" value="1"/>
</dbReference>
<gene>
    <name evidence="1" type="primary">jg17697</name>
    <name evidence="1" type="ORF">PAEG_LOCUS7855</name>
</gene>
<sequence>MHIISDVCYRPRVSQQVGLRMNMSKTKIMSDAHVPLHPIIVGSSALEIVEEYIYLGHTIQLGRSDFEKEVNRRIQLGSSAAFGKLREIFSSKIPQCLKTKVSEQCVLPVMTYGSLIWSLTMGLIRSHSVGDGDSYVRLG</sequence>